<comment type="caution">
    <text evidence="6">Lacks conserved residue(s) required for the propagation of feature annotation.</text>
</comment>
<evidence type="ECO:0000259" key="7">
    <source>
        <dbReference type="Pfam" id="PF02525"/>
    </source>
</evidence>
<dbReference type="EMBL" id="JBHTNU010000003">
    <property type="protein sequence ID" value="MFD1426186.1"/>
    <property type="molecule type" value="Genomic_DNA"/>
</dbReference>
<accession>A0ABW4C7P7</accession>
<comment type="caution">
    <text evidence="8">The sequence shown here is derived from an EMBL/GenBank/DDBJ whole genome shotgun (WGS) entry which is preliminary data.</text>
</comment>
<keyword evidence="4 6" id="KW-0520">NAD</keyword>
<evidence type="ECO:0000256" key="3">
    <source>
        <dbReference type="ARBA" id="ARBA00023002"/>
    </source>
</evidence>
<comment type="function">
    <text evidence="6">Quinone reductase that provides resistance to thiol-specific stress caused by electrophilic quinones.</text>
</comment>
<keyword evidence="1 6" id="KW-0285">Flavoprotein</keyword>
<proteinExistence type="inferred from homology"/>
<name>A0ABW4C7P7_9BACL</name>
<protein>
    <recommendedName>
        <fullName evidence="6">FMN dependent NADH:quinone oxidoreductase</fullName>
        <ecNumber evidence="6">1.6.5.-</ecNumber>
    </recommendedName>
    <alternativeName>
        <fullName evidence="6">Azo-dye reductase</fullName>
    </alternativeName>
    <alternativeName>
        <fullName evidence="6">FMN-dependent NADH-azo compound oxidoreductase</fullName>
    </alternativeName>
    <alternativeName>
        <fullName evidence="6">FMN-dependent NADH-azoreductase</fullName>
        <ecNumber evidence="6">1.7.1.17</ecNumber>
    </alternativeName>
</protein>
<dbReference type="InterPro" id="IPR050104">
    <property type="entry name" value="FMN-dep_NADH:Q_OxRdtase_AzoR1"/>
</dbReference>
<evidence type="ECO:0000313" key="9">
    <source>
        <dbReference type="Proteomes" id="UP001597282"/>
    </source>
</evidence>
<comment type="catalytic activity">
    <reaction evidence="6">
        <text>2 a quinone + NADH + H(+) = 2 a 1,4-benzosemiquinone + NAD(+)</text>
        <dbReference type="Rhea" id="RHEA:65952"/>
        <dbReference type="ChEBI" id="CHEBI:15378"/>
        <dbReference type="ChEBI" id="CHEBI:57540"/>
        <dbReference type="ChEBI" id="CHEBI:57945"/>
        <dbReference type="ChEBI" id="CHEBI:132124"/>
        <dbReference type="ChEBI" id="CHEBI:134225"/>
    </reaction>
</comment>
<comment type="catalytic activity">
    <reaction evidence="5">
        <text>N,N-dimethyl-1,4-phenylenediamine + anthranilate + 2 NAD(+) = 2-(4-dimethylaminophenyl)diazenylbenzoate + 2 NADH + 2 H(+)</text>
        <dbReference type="Rhea" id="RHEA:55872"/>
        <dbReference type="ChEBI" id="CHEBI:15378"/>
        <dbReference type="ChEBI" id="CHEBI:15783"/>
        <dbReference type="ChEBI" id="CHEBI:16567"/>
        <dbReference type="ChEBI" id="CHEBI:57540"/>
        <dbReference type="ChEBI" id="CHEBI:57945"/>
        <dbReference type="ChEBI" id="CHEBI:71579"/>
        <dbReference type="EC" id="1.7.1.17"/>
    </reaction>
    <physiologicalReaction direction="right-to-left" evidence="5">
        <dbReference type="Rhea" id="RHEA:55874"/>
    </physiologicalReaction>
</comment>
<dbReference type="NCBIfam" id="NF010075">
    <property type="entry name" value="PRK13556.1"/>
    <property type="match status" value="1"/>
</dbReference>
<dbReference type="InterPro" id="IPR003680">
    <property type="entry name" value="Flavodoxin_fold"/>
</dbReference>
<dbReference type="PANTHER" id="PTHR43741:SF4">
    <property type="entry name" value="FMN-DEPENDENT NADH:QUINONE OXIDOREDUCTASE"/>
    <property type="match status" value="1"/>
</dbReference>
<evidence type="ECO:0000256" key="1">
    <source>
        <dbReference type="ARBA" id="ARBA00022630"/>
    </source>
</evidence>
<sequence length="209" mass="23180">MTTTTLFVKANNRPADQSVTVQLYEAFLKSYQESHPEDQVVELDLYGVPLPYMDASMINGISKSGKGIELTPQEKEVMDIIDHHLDQFLAADKVVMAFPLWNLTVPAVFHTYIDYLNRAGKTFRYTPEGAVGLVPDKKVVLLNARGGLYSEGEAASSEMAVNFVVKNLQLFGITDITTVIAEGHNQFPEKRGKIVEEGIRQAIEVAKGF</sequence>
<organism evidence="8 9">
    <name type="scientific">Kroppenstedtia sanguinis</name>
    <dbReference type="NCBI Taxonomy" id="1380684"/>
    <lineage>
        <taxon>Bacteria</taxon>
        <taxon>Bacillati</taxon>
        <taxon>Bacillota</taxon>
        <taxon>Bacilli</taxon>
        <taxon>Bacillales</taxon>
        <taxon>Thermoactinomycetaceae</taxon>
        <taxon>Kroppenstedtia</taxon>
    </lineage>
</organism>
<evidence type="ECO:0000256" key="5">
    <source>
        <dbReference type="ARBA" id="ARBA00048542"/>
    </source>
</evidence>
<dbReference type="EC" id="1.7.1.17" evidence="6"/>
<evidence type="ECO:0000256" key="4">
    <source>
        <dbReference type="ARBA" id="ARBA00023027"/>
    </source>
</evidence>
<dbReference type="RefSeq" id="WP_380163189.1">
    <property type="nucleotide sequence ID" value="NZ_JBHTNU010000003.1"/>
</dbReference>
<reference evidence="9" key="1">
    <citation type="journal article" date="2019" name="Int. J. Syst. Evol. Microbiol.">
        <title>The Global Catalogue of Microorganisms (GCM) 10K type strain sequencing project: providing services to taxonomists for standard genome sequencing and annotation.</title>
        <authorList>
            <consortium name="The Broad Institute Genomics Platform"/>
            <consortium name="The Broad Institute Genome Sequencing Center for Infectious Disease"/>
            <person name="Wu L."/>
            <person name="Ma J."/>
        </authorList>
    </citation>
    <scope>NUCLEOTIDE SEQUENCE [LARGE SCALE GENOMIC DNA]</scope>
    <source>
        <strain evidence="9">S1</strain>
    </source>
</reference>
<comment type="subunit">
    <text evidence="6">Homodimer.</text>
</comment>
<dbReference type="HAMAP" id="MF_01216">
    <property type="entry name" value="Azoreductase_type1"/>
    <property type="match status" value="1"/>
</dbReference>
<dbReference type="InterPro" id="IPR023048">
    <property type="entry name" value="NADH:quinone_OxRdtase_FMN_depd"/>
</dbReference>
<keyword evidence="9" id="KW-1185">Reference proteome</keyword>
<comment type="function">
    <text evidence="6">Also exhibits azoreductase activity. Catalyzes the reductive cleavage of the azo bond in aromatic azo compounds to the corresponding amines.</text>
</comment>
<keyword evidence="3 6" id="KW-0560">Oxidoreductase</keyword>
<dbReference type="Gene3D" id="3.40.50.360">
    <property type="match status" value="1"/>
</dbReference>
<evidence type="ECO:0000256" key="6">
    <source>
        <dbReference type="HAMAP-Rule" id="MF_01216"/>
    </source>
</evidence>
<feature type="domain" description="Flavodoxin-like fold" evidence="7">
    <location>
        <begin position="4"/>
        <end position="203"/>
    </location>
</feature>
<dbReference type="GO" id="GO:0016491">
    <property type="term" value="F:oxidoreductase activity"/>
    <property type="evidence" value="ECO:0007669"/>
    <property type="project" value="UniProtKB-KW"/>
</dbReference>
<gene>
    <name evidence="6" type="primary">azoR</name>
    <name evidence="8" type="ORF">ACFQ4Y_04465</name>
</gene>
<evidence type="ECO:0000256" key="2">
    <source>
        <dbReference type="ARBA" id="ARBA00022643"/>
    </source>
</evidence>
<dbReference type="Proteomes" id="UP001597282">
    <property type="component" value="Unassembled WGS sequence"/>
</dbReference>
<dbReference type="SUPFAM" id="SSF52218">
    <property type="entry name" value="Flavoproteins"/>
    <property type="match status" value="1"/>
</dbReference>
<comment type="similarity">
    <text evidence="6">Belongs to the azoreductase type 1 family.</text>
</comment>
<dbReference type="InterPro" id="IPR029039">
    <property type="entry name" value="Flavoprotein-like_sf"/>
</dbReference>
<dbReference type="EC" id="1.6.5.-" evidence="6"/>
<dbReference type="PANTHER" id="PTHR43741">
    <property type="entry name" value="FMN-DEPENDENT NADH-AZOREDUCTASE 1"/>
    <property type="match status" value="1"/>
</dbReference>
<keyword evidence="2 6" id="KW-0288">FMN</keyword>
<evidence type="ECO:0000313" key="8">
    <source>
        <dbReference type="EMBL" id="MFD1426186.1"/>
    </source>
</evidence>
<comment type="cofactor">
    <cofactor evidence="6">
        <name>FMN</name>
        <dbReference type="ChEBI" id="CHEBI:58210"/>
    </cofactor>
    <text evidence="6">Binds 1 FMN per subunit.</text>
</comment>
<dbReference type="Pfam" id="PF02525">
    <property type="entry name" value="Flavodoxin_2"/>
    <property type="match status" value="1"/>
</dbReference>